<evidence type="ECO:0000313" key="2">
    <source>
        <dbReference type="Proteomes" id="UP000005237"/>
    </source>
</evidence>
<reference evidence="2" key="1">
    <citation type="submission" date="2010-08" db="EMBL/GenBank/DDBJ databases">
        <authorList>
            <consortium name="Caenorhabditis japonica Sequencing Consortium"/>
            <person name="Wilson R.K."/>
        </authorList>
    </citation>
    <scope>NUCLEOTIDE SEQUENCE [LARGE SCALE GENOMIC DNA]</scope>
    <source>
        <strain evidence="2">DF5081</strain>
    </source>
</reference>
<dbReference type="EnsemblMetazoa" id="CJA32087.1">
    <property type="protein sequence ID" value="CJA32087.1"/>
    <property type="gene ID" value="WBGene00207934"/>
</dbReference>
<proteinExistence type="predicted"/>
<keyword evidence="2" id="KW-1185">Reference proteome</keyword>
<sequence length="73" mass="8205">MSPAISSSVQGRTICTLASKQTNSRIIRRFEYDRTWLVASVTVVTRITNRPSKSADTCSGRDYPRPCKTSFFT</sequence>
<evidence type="ECO:0000313" key="1">
    <source>
        <dbReference type="EnsemblMetazoa" id="CJA32087.1"/>
    </source>
</evidence>
<accession>A0A8R1ECB4</accession>
<reference evidence="1" key="2">
    <citation type="submission" date="2022-06" db="UniProtKB">
        <authorList>
            <consortium name="EnsemblMetazoa"/>
        </authorList>
    </citation>
    <scope>IDENTIFICATION</scope>
    <source>
        <strain evidence="1">DF5081</strain>
    </source>
</reference>
<dbReference type="AlphaFoldDB" id="A0A8R1ECB4"/>
<name>A0A8R1ECB4_CAEJA</name>
<organism evidence="1 2">
    <name type="scientific">Caenorhabditis japonica</name>
    <dbReference type="NCBI Taxonomy" id="281687"/>
    <lineage>
        <taxon>Eukaryota</taxon>
        <taxon>Metazoa</taxon>
        <taxon>Ecdysozoa</taxon>
        <taxon>Nematoda</taxon>
        <taxon>Chromadorea</taxon>
        <taxon>Rhabditida</taxon>
        <taxon>Rhabditina</taxon>
        <taxon>Rhabditomorpha</taxon>
        <taxon>Rhabditoidea</taxon>
        <taxon>Rhabditidae</taxon>
        <taxon>Peloderinae</taxon>
        <taxon>Caenorhabditis</taxon>
    </lineage>
</organism>
<protein>
    <submittedName>
        <fullName evidence="1">Uncharacterized protein</fullName>
    </submittedName>
</protein>
<dbReference type="Proteomes" id="UP000005237">
    <property type="component" value="Unassembled WGS sequence"/>
</dbReference>